<dbReference type="SMART" id="SM00318">
    <property type="entry name" value="SNc"/>
    <property type="match status" value="1"/>
</dbReference>
<sequence>MKKTNIKKILKFSVLPIIIPSSLIPLALASKACGYDYTTMKNIPSKGHIVEFKNYQKIGKVFDQKVKGIVNLIEDPTSPVVRVEKEHTYWEWFSYVDAEIISITDGDTLKVKILTDPFSVDGSPNTKVVKGQEFKLRISSIDTLEEHKPNGGEVNEIEKNFAGLDHKYAEKLIPVGSKVRLISDNWQNTSYNRLVTSLFFGENYERNFSCEMLAGGYTLPRIQDRRKQFQADYLTKGKKNSILTLLLPYLAYAYNEGIAEKRGFYSKTDPEVIKLKKHYNLKIDTVYELADLYKEHGDMAGQGEYILSPKYSTNPDNKTDNIFRFMKKNSR</sequence>
<dbReference type="SUPFAM" id="SSF50199">
    <property type="entry name" value="Staphylococcal nuclease"/>
    <property type="match status" value="1"/>
</dbReference>
<feature type="domain" description="TNase-like" evidence="2">
    <location>
        <begin position="94"/>
        <end position="267"/>
    </location>
</feature>
<keyword evidence="1" id="KW-0732">Signal</keyword>
<dbReference type="EMBL" id="JASBCP010000003">
    <property type="protein sequence ID" value="MDI3048112.1"/>
    <property type="molecule type" value="Genomic_DNA"/>
</dbReference>
<dbReference type="InterPro" id="IPR035437">
    <property type="entry name" value="SNase_OB-fold_sf"/>
</dbReference>
<organism evidence="3 4">
    <name type="scientific">Metamycoplasma hyosynoviae</name>
    <dbReference type="NCBI Taxonomy" id="29559"/>
    <lineage>
        <taxon>Bacteria</taxon>
        <taxon>Bacillati</taxon>
        <taxon>Mycoplasmatota</taxon>
        <taxon>Mycoplasmoidales</taxon>
        <taxon>Metamycoplasmataceae</taxon>
        <taxon>Metamycoplasma</taxon>
    </lineage>
</organism>
<proteinExistence type="predicted"/>
<dbReference type="InterPro" id="IPR016071">
    <property type="entry name" value="Staphylococal_nuclease_OB-fold"/>
</dbReference>
<dbReference type="Gene3D" id="2.40.50.90">
    <property type="match status" value="1"/>
</dbReference>
<evidence type="ECO:0000259" key="2">
    <source>
        <dbReference type="SMART" id="SM00318"/>
    </source>
</evidence>
<evidence type="ECO:0000313" key="3">
    <source>
        <dbReference type="EMBL" id="MDI3048112.1"/>
    </source>
</evidence>
<feature type="chain" id="PRO_5042846442" evidence="1">
    <location>
        <begin position="28"/>
        <end position="331"/>
    </location>
</feature>
<protein>
    <submittedName>
        <fullName evidence="3">Thermonuclease family protein</fullName>
    </submittedName>
</protein>
<accession>A0AAP4EMM2</accession>
<dbReference type="Proteomes" id="UP001233782">
    <property type="component" value="Unassembled WGS sequence"/>
</dbReference>
<dbReference type="RefSeq" id="WP_051599421.1">
    <property type="nucleotide sequence ID" value="NZ_JAQQZP010000002.1"/>
</dbReference>
<dbReference type="AlphaFoldDB" id="A0AAP4EMM2"/>
<evidence type="ECO:0000313" key="4">
    <source>
        <dbReference type="Proteomes" id="UP001233782"/>
    </source>
</evidence>
<evidence type="ECO:0000256" key="1">
    <source>
        <dbReference type="SAM" id="SignalP"/>
    </source>
</evidence>
<comment type="caution">
    <text evidence="3">The sequence shown here is derived from an EMBL/GenBank/DDBJ whole genome shotgun (WGS) entry which is preliminary data.</text>
</comment>
<feature type="signal peptide" evidence="1">
    <location>
        <begin position="1"/>
        <end position="27"/>
    </location>
</feature>
<gene>
    <name evidence="3" type="ORF">QJ129_02445</name>
</gene>
<name>A0AAP4EMM2_9BACT</name>
<reference evidence="3" key="1">
    <citation type="submission" date="2023-04" db="EMBL/GenBank/DDBJ databases">
        <title>Genomes of recent Mycoplasma hyosynoviae isolates 2023.</title>
        <authorList>
            <person name="Spergser J."/>
        </authorList>
    </citation>
    <scope>NUCLEOTIDE SEQUENCE</scope>
    <source>
        <strain evidence="3">SN1J23N</strain>
    </source>
</reference>